<keyword evidence="4 5" id="KW-0119">Carbohydrate metabolism</keyword>
<evidence type="ECO:0000256" key="7">
    <source>
        <dbReference type="PIRSR" id="PIRSR038994-2"/>
    </source>
</evidence>
<protein>
    <submittedName>
        <fullName evidence="10">N-acetylglucosamine-6-phosphate deacetylase</fullName>
    </submittedName>
</protein>
<evidence type="ECO:0000256" key="1">
    <source>
        <dbReference type="ARBA" id="ARBA00010716"/>
    </source>
</evidence>
<evidence type="ECO:0000259" key="9">
    <source>
        <dbReference type="Pfam" id="PF01979"/>
    </source>
</evidence>
<feature type="binding site" evidence="8">
    <location>
        <position position="216"/>
    </location>
    <ligand>
        <name>Zn(2+)</name>
        <dbReference type="ChEBI" id="CHEBI:29105"/>
    </ligand>
</feature>
<dbReference type="EMBL" id="AP018694">
    <property type="protein sequence ID" value="BBE20212.1"/>
    <property type="molecule type" value="Genomic_DNA"/>
</dbReference>
<evidence type="ECO:0000256" key="5">
    <source>
        <dbReference type="PIRNR" id="PIRNR038994"/>
    </source>
</evidence>
<dbReference type="SUPFAM" id="SSF51556">
    <property type="entry name" value="Metallo-dependent hydrolases"/>
    <property type="match status" value="1"/>
</dbReference>
<reference evidence="10" key="1">
    <citation type="journal article" date="2020" name="Int. J. Syst. Evol. Microbiol.">
        <title>Aquipluma nitroreducens gen. nov. sp. nov., a novel facultatively anaerobic bacterium isolated from a freshwater lake.</title>
        <authorList>
            <person name="Watanabe M."/>
            <person name="Kojima H."/>
            <person name="Fukui M."/>
        </authorList>
    </citation>
    <scope>NUCLEOTIDE SEQUENCE</scope>
    <source>
        <strain evidence="10">MeG22</strain>
    </source>
</reference>
<keyword evidence="2 8" id="KW-0479">Metal-binding</keyword>
<evidence type="ECO:0000256" key="2">
    <source>
        <dbReference type="ARBA" id="ARBA00022723"/>
    </source>
</evidence>
<evidence type="ECO:0000313" key="10">
    <source>
        <dbReference type="EMBL" id="BBE20212.1"/>
    </source>
</evidence>
<evidence type="ECO:0000256" key="6">
    <source>
        <dbReference type="PIRSR" id="PIRSR038994-1"/>
    </source>
</evidence>
<dbReference type="InterPro" id="IPR011059">
    <property type="entry name" value="Metal-dep_hydrolase_composite"/>
</dbReference>
<organism evidence="10 11">
    <name type="scientific">Aquipluma nitroreducens</name>
    <dbReference type="NCBI Taxonomy" id="2010828"/>
    <lineage>
        <taxon>Bacteria</taxon>
        <taxon>Pseudomonadati</taxon>
        <taxon>Bacteroidota</taxon>
        <taxon>Bacteroidia</taxon>
        <taxon>Marinilabiliales</taxon>
        <taxon>Prolixibacteraceae</taxon>
        <taxon>Aquipluma</taxon>
    </lineage>
</organism>
<sequence length="408" mass="44974">MNYSFPHKIQQSIVLYLILTMNVSFAQTKIEGLLYLNKKPVSVEIKDGNIISVQQIDKYTDESNPVYIAPGLIDLQINGYMGIDFSDQNLNTEGIRKAVKALWKQGVTSFLPTLITADQEHLRNSFSILAKALDDEEIGLSVPGFHLEGPYISPEKGFRGAHLEKYIRKPDWNEFQELQKAAHNGIKLITVAPEIEGAISFIQKCSREGIVVSLGHHNGNAQQIKLATDAGASLSTHLGNGCANLIDRHNNPLWPQLADDRLSVSLIVDGFHLNQEEVQCFYKIKGINRTILISDALDLAGLEPGEYTRWERTVVLTPDVVKFPAENVLAGAASPITAGVSNMMNFTQCSLADAIQMASTNPARLIGLKNLGEIKPGMRADLIVFKMENSKIVIQKTIVAGKVVYSNH</sequence>
<dbReference type="AlphaFoldDB" id="A0A5K7SF00"/>
<accession>A0A5K7SF00</accession>
<dbReference type="Pfam" id="PF01979">
    <property type="entry name" value="Amidohydro_1"/>
    <property type="match status" value="1"/>
</dbReference>
<keyword evidence="11" id="KW-1185">Reference proteome</keyword>
<dbReference type="Gene3D" id="3.20.20.140">
    <property type="entry name" value="Metal-dependent hydrolases"/>
    <property type="match status" value="1"/>
</dbReference>
<evidence type="ECO:0000256" key="4">
    <source>
        <dbReference type="ARBA" id="ARBA00023277"/>
    </source>
</evidence>
<gene>
    <name evidence="10" type="ORF">AQPE_4403</name>
</gene>
<name>A0A5K7SF00_9BACT</name>
<dbReference type="Proteomes" id="UP001193389">
    <property type="component" value="Chromosome"/>
</dbReference>
<evidence type="ECO:0000313" key="11">
    <source>
        <dbReference type="Proteomes" id="UP001193389"/>
    </source>
</evidence>
<dbReference type="KEGG" id="anf:AQPE_4403"/>
<feature type="binding site" evidence="7">
    <location>
        <position position="272"/>
    </location>
    <ligand>
        <name>substrate</name>
    </ligand>
</feature>
<feature type="domain" description="Amidohydrolase-related" evidence="9">
    <location>
        <begin position="67"/>
        <end position="404"/>
    </location>
</feature>
<dbReference type="PANTHER" id="PTHR11113:SF14">
    <property type="entry name" value="N-ACETYLGLUCOSAMINE-6-PHOSPHATE DEACETYLASE"/>
    <property type="match status" value="1"/>
</dbReference>
<feature type="active site" description="Proton donor/acceptor" evidence="6">
    <location>
        <position position="295"/>
    </location>
</feature>
<feature type="binding site" evidence="7">
    <location>
        <position position="161"/>
    </location>
    <ligand>
        <name>substrate</name>
    </ligand>
</feature>
<comment type="similarity">
    <text evidence="1 5">Belongs to the metallo-dependent hydrolases superfamily. NagA family.</text>
</comment>
<proteinExistence type="inferred from homology"/>
<keyword evidence="3 5" id="KW-0378">Hydrolase</keyword>
<dbReference type="Gene3D" id="2.30.40.10">
    <property type="entry name" value="Urease, subunit C, domain 1"/>
    <property type="match status" value="1"/>
</dbReference>
<dbReference type="PIRSF" id="PIRSF038994">
    <property type="entry name" value="NagA"/>
    <property type="match status" value="1"/>
</dbReference>
<feature type="binding site" evidence="7">
    <location>
        <begin position="240"/>
        <end position="241"/>
    </location>
    <ligand>
        <name>substrate</name>
    </ligand>
</feature>
<evidence type="ECO:0000256" key="8">
    <source>
        <dbReference type="PIRSR" id="PIRSR038994-3"/>
    </source>
</evidence>
<dbReference type="GO" id="GO:0046872">
    <property type="term" value="F:metal ion binding"/>
    <property type="evidence" value="ECO:0007669"/>
    <property type="project" value="UniProtKB-KW"/>
</dbReference>
<comment type="cofactor">
    <cofactor evidence="8">
        <name>a divalent metal cation</name>
        <dbReference type="ChEBI" id="CHEBI:60240"/>
    </cofactor>
    <text evidence="8">Binds 1 divalent metal cation per subunit.</text>
</comment>
<dbReference type="SUPFAM" id="SSF51338">
    <property type="entry name" value="Composite domain of metallo-dependent hydrolases"/>
    <property type="match status" value="1"/>
</dbReference>
<feature type="binding site" evidence="8">
    <location>
        <position position="237"/>
    </location>
    <ligand>
        <name>Zn(2+)</name>
        <dbReference type="ChEBI" id="CHEBI:29105"/>
    </ligand>
</feature>
<evidence type="ECO:0000256" key="3">
    <source>
        <dbReference type="ARBA" id="ARBA00022801"/>
    </source>
</evidence>
<feature type="binding site" evidence="8">
    <location>
        <position position="148"/>
    </location>
    <ligand>
        <name>Zn(2+)</name>
        <dbReference type="ChEBI" id="CHEBI:29105"/>
    </ligand>
</feature>
<dbReference type="NCBIfam" id="TIGR00221">
    <property type="entry name" value="nagA"/>
    <property type="match status" value="1"/>
</dbReference>
<feature type="binding site" evidence="7">
    <location>
        <position position="248"/>
    </location>
    <ligand>
        <name>substrate</name>
    </ligand>
</feature>
<dbReference type="PANTHER" id="PTHR11113">
    <property type="entry name" value="N-ACETYLGLUCOSAMINE-6-PHOSPHATE DEACETYLASE"/>
    <property type="match status" value="1"/>
</dbReference>
<dbReference type="InterPro" id="IPR032466">
    <property type="entry name" value="Metal_Hydrolase"/>
</dbReference>
<dbReference type="GO" id="GO:0006046">
    <property type="term" value="P:N-acetylglucosamine catabolic process"/>
    <property type="evidence" value="ECO:0007669"/>
    <property type="project" value="TreeGrafter"/>
</dbReference>
<dbReference type="InterPro" id="IPR006680">
    <property type="entry name" value="Amidohydro-rel"/>
</dbReference>
<dbReference type="GO" id="GO:0008448">
    <property type="term" value="F:N-acetylglucosamine-6-phosphate deacetylase activity"/>
    <property type="evidence" value="ECO:0007669"/>
    <property type="project" value="InterPro"/>
</dbReference>
<dbReference type="RefSeq" id="WP_318348382.1">
    <property type="nucleotide sequence ID" value="NZ_AP018694.1"/>
</dbReference>
<feature type="binding site" evidence="7">
    <location>
        <begin position="329"/>
        <end position="331"/>
    </location>
    <ligand>
        <name>substrate</name>
    </ligand>
</feature>
<dbReference type="InterPro" id="IPR003764">
    <property type="entry name" value="GlcNAc_6-P_deAcase"/>
</dbReference>